<gene>
    <name evidence="2" type="ORF">DXC78_11540</name>
</gene>
<name>A0A3E3DVN2_9FIRM</name>
<dbReference type="AlphaFoldDB" id="A0A3E3DVN2"/>
<dbReference type="Proteomes" id="UP000260721">
    <property type="component" value="Unassembled WGS sequence"/>
</dbReference>
<dbReference type="EMBL" id="QUSK01000032">
    <property type="protein sequence ID" value="RGD73310.1"/>
    <property type="molecule type" value="Genomic_DNA"/>
</dbReference>
<organism evidence="2 3">
    <name type="scientific">Faecalicoccus pleomorphus</name>
    <dbReference type="NCBI Taxonomy" id="1323"/>
    <lineage>
        <taxon>Bacteria</taxon>
        <taxon>Bacillati</taxon>
        <taxon>Bacillota</taxon>
        <taxon>Erysipelotrichia</taxon>
        <taxon>Erysipelotrichales</taxon>
        <taxon>Erysipelotrichaceae</taxon>
        <taxon>Faecalicoccus</taxon>
    </lineage>
</organism>
<feature type="domain" description="Baseplate structural protein Gp10 C-terminal" evidence="1">
    <location>
        <begin position="4"/>
        <end position="80"/>
    </location>
</feature>
<comment type="caution">
    <text evidence="2">The sequence shown here is derived from an EMBL/GenBank/DDBJ whole genome shotgun (WGS) entry which is preliminary data.</text>
</comment>
<evidence type="ECO:0000313" key="3">
    <source>
        <dbReference type="Proteomes" id="UP000260721"/>
    </source>
</evidence>
<proteinExistence type="predicted"/>
<evidence type="ECO:0000259" key="1">
    <source>
        <dbReference type="Pfam" id="PF21939"/>
    </source>
</evidence>
<accession>A0A3E3DVN2</accession>
<protein>
    <recommendedName>
        <fullName evidence="1">Baseplate structural protein Gp10 C-terminal domain-containing protein</fullName>
    </recommendedName>
</protein>
<reference evidence="2 3" key="1">
    <citation type="submission" date="2018-08" db="EMBL/GenBank/DDBJ databases">
        <title>A genome reference for cultivated species of the human gut microbiota.</title>
        <authorList>
            <person name="Zou Y."/>
            <person name="Xue W."/>
            <person name="Luo G."/>
        </authorList>
    </citation>
    <scope>NUCLEOTIDE SEQUENCE [LARGE SCALE GENOMIC DNA]</scope>
    <source>
        <strain evidence="2 3">TF08-11</strain>
    </source>
</reference>
<evidence type="ECO:0000313" key="2">
    <source>
        <dbReference type="EMBL" id="RGD73310.1"/>
    </source>
</evidence>
<dbReference type="Pfam" id="PF21939">
    <property type="entry name" value="Gp10_C"/>
    <property type="match status" value="1"/>
</dbReference>
<dbReference type="InterPro" id="IPR053827">
    <property type="entry name" value="Gp10_C"/>
</dbReference>
<sequence>MSFTAGAEYGEYLHSLDENENGKHNHYYYSPVIQQVQQTNRGTVYGNYNKQYKIQTDNSGEGKGHNNIQPCIGTYIWRRIS</sequence>
<dbReference type="RefSeq" id="WP_117447154.1">
    <property type="nucleotide sequence ID" value="NZ_JBFBOW010000001.1"/>
</dbReference>